<comment type="caution">
    <text evidence="3">The sequence shown here is derived from an EMBL/GenBank/DDBJ whole genome shotgun (WGS) entry which is preliminary data.</text>
</comment>
<evidence type="ECO:0000313" key="3">
    <source>
        <dbReference type="EMBL" id="MEI5905900.1"/>
    </source>
</evidence>
<dbReference type="EMBL" id="JBBAXC010000002">
    <property type="protein sequence ID" value="MEI5905900.1"/>
    <property type="molecule type" value="Genomic_DNA"/>
</dbReference>
<dbReference type="SUPFAM" id="SSF48452">
    <property type="entry name" value="TPR-like"/>
    <property type="match status" value="1"/>
</dbReference>
<name>A0ABU8H9G2_9BACI</name>
<evidence type="ECO:0000256" key="1">
    <source>
        <dbReference type="PROSITE-ProRule" id="PRU00339"/>
    </source>
</evidence>
<proteinExistence type="predicted"/>
<feature type="domain" description="Tetratrico peptide repeat group 5" evidence="2">
    <location>
        <begin position="36"/>
        <end position="156"/>
    </location>
</feature>
<gene>
    <name evidence="3" type="ORF">WAK64_02315</name>
</gene>
<sequence length="161" mass="18815">MEREMERAIFLRKEGKQKESNQILVKLVKEYSNDPVVNYQCAWSFDVLGEESQAVPYYERAIKLGLSGSDLEGAFLGLGSTYRTLGEYEKSEEVLRKGMELFPENQVLRIFYAMTLYNINKHSEAMKILLQSIADTTSDEEILRYKRAIRFYSDKLDETWK</sequence>
<evidence type="ECO:0000313" key="4">
    <source>
        <dbReference type="Proteomes" id="UP001312865"/>
    </source>
</evidence>
<dbReference type="InterPro" id="IPR041656">
    <property type="entry name" value="TPR_5"/>
</dbReference>
<dbReference type="SMART" id="SM00028">
    <property type="entry name" value="TPR"/>
    <property type="match status" value="2"/>
</dbReference>
<dbReference type="RefSeq" id="WP_336585319.1">
    <property type="nucleotide sequence ID" value="NZ_JBBAXC010000002.1"/>
</dbReference>
<reference evidence="3 4" key="1">
    <citation type="journal article" date="2018" name="J. Microbiol.">
        <title>Bacillus spongiae sp. nov., isolated from sponge of Jeju Island.</title>
        <authorList>
            <person name="Lee G.E."/>
            <person name="Im W.T."/>
            <person name="Park J.S."/>
        </authorList>
    </citation>
    <scope>NUCLEOTIDE SEQUENCE [LARGE SCALE GENOMIC DNA]</scope>
    <source>
        <strain evidence="3 4">135PIL107-10</strain>
    </source>
</reference>
<protein>
    <submittedName>
        <fullName evidence="3">Tetratricopeptide repeat protein</fullName>
    </submittedName>
</protein>
<keyword evidence="1" id="KW-0802">TPR repeat</keyword>
<dbReference type="Pfam" id="PF12688">
    <property type="entry name" value="TPR_5"/>
    <property type="match status" value="1"/>
</dbReference>
<feature type="repeat" description="TPR" evidence="1">
    <location>
        <begin position="72"/>
        <end position="105"/>
    </location>
</feature>
<organism evidence="3 4">
    <name type="scientific">Bacillus spongiae</name>
    <dbReference type="NCBI Taxonomy" id="2683610"/>
    <lineage>
        <taxon>Bacteria</taxon>
        <taxon>Bacillati</taxon>
        <taxon>Bacillota</taxon>
        <taxon>Bacilli</taxon>
        <taxon>Bacillales</taxon>
        <taxon>Bacillaceae</taxon>
        <taxon>Bacillus</taxon>
    </lineage>
</organism>
<dbReference type="Proteomes" id="UP001312865">
    <property type="component" value="Unassembled WGS sequence"/>
</dbReference>
<dbReference type="InterPro" id="IPR019734">
    <property type="entry name" value="TPR_rpt"/>
</dbReference>
<accession>A0ABU8H9G2</accession>
<evidence type="ECO:0000259" key="2">
    <source>
        <dbReference type="Pfam" id="PF12688"/>
    </source>
</evidence>
<dbReference type="PROSITE" id="PS50005">
    <property type="entry name" value="TPR"/>
    <property type="match status" value="1"/>
</dbReference>
<keyword evidence="4" id="KW-1185">Reference proteome</keyword>
<dbReference type="Gene3D" id="1.25.40.10">
    <property type="entry name" value="Tetratricopeptide repeat domain"/>
    <property type="match status" value="1"/>
</dbReference>
<dbReference type="InterPro" id="IPR011990">
    <property type="entry name" value="TPR-like_helical_dom_sf"/>
</dbReference>